<proteinExistence type="predicted"/>
<protein>
    <recommendedName>
        <fullName evidence="3">Phosphoenolpyruvate--protein phosphotransferase</fullName>
    </recommendedName>
</protein>
<evidence type="ECO:0000313" key="2">
    <source>
        <dbReference type="Proteomes" id="UP000029223"/>
    </source>
</evidence>
<gene>
    <name evidence="1" type="ORF">JCM19239_4558</name>
</gene>
<evidence type="ECO:0000313" key="1">
    <source>
        <dbReference type="EMBL" id="GAL24833.1"/>
    </source>
</evidence>
<comment type="caution">
    <text evidence="1">The sequence shown here is derived from an EMBL/GenBank/DDBJ whole genome shotgun (WGS) entry which is preliminary data.</text>
</comment>
<sequence length="59" mass="6736">MQEFDDAATLIEQAYQEVLVEHPEVKKPEIGVMIEVPLCSTSCRLWLSGSTLSRWEPMI</sequence>
<evidence type="ECO:0008006" key="3">
    <source>
        <dbReference type="Google" id="ProtNLM"/>
    </source>
</evidence>
<keyword evidence="2" id="KW-1185">Reference proteome</keyword>
<accession>A0ABQ0J7U0</accession>
<organism evidence="1 2">
    <name type="scientific">Vibrio variabilis</name>
    <dbReference type="NCBI Taxonomy" id="990271"/>
    <lineage>
        <taxon>Bacteria</taxon>
        <taxon>Pseudomonadati</taxon>
        <taxon>Pseudomonadota</taxon>
        <taxon>Gammaproteobacteria</taxon>
        <taxon>Vibrionales</taxon>
        <taxon>Vibrionaceae</taxon>
        <taxon>Vibrio</taxon>
    </lineage>
</organism>
<dbReference type="Proteomes" id="UP000029223">
    <property type="component" value="Unassembled WGS sequence"/>
</dbReference>
<reference evidence="2" key="1">
    <citation type="submission" date="2014-09" db="EMBL/GenBank/DDBJ databases">
        <title>Vibrio variabilis JCM 19239. (C206) whole genome shotgun sequence.</title>
        <authorList>
            <person name="Sawabe T."/>
            <person name="Meirelles P."/>
            <person name="Nakanishi M."/>
            <person name="Sayaka M."/>
            <person name="Hattori M."/>
            <person name="Ohkuma M."/>
        </authorList>
    </citation>
    <scope>NUCLEOTIDE SEQUENCE [LARGE SCALE GENOMIC DNA]</scope>
    <source>
        <strain evidence="2">JCM 19239</strain>
    </source>
</reference>
<name>A0ABQ0J7U0_9VIBR</name>
<dbReference type="EMBL" id="BBMS01000006">
    <property type="protein sequence ID" value="GAL24833.1"/>
    <property type="molecule type" value="Genomic_DNA"/>
</dbReference>